<evidence type="ECO:0000256" key="1">
    <source>
        <dbReference type="ARBA" id="ARBA00022676"/>
    </source>
</evidence>
<evidence type="ECO:0000256" key="4">
    <source>
        <dbReference type="SAM" id="Phobius"/>
    </source>
</evidence>
<evidence type="ECO:0000256" key="2">
    <source>
        <dbReference type="ARBA" id="ARBA00022679"/>
    </source>
</evidence>
<sequence length="236" mass="25284">MRSQGFGGKKEAMTARWQSSPNTCQAIAPQASLQVGDGTLLRVRAGATLQRSSEEPPMPEPQPYAPDPSKGVLIVDWPLFGELARALAVRVAREWMPDLVVGIATAGVVPGAAVAAILDRPFHSILISRRYSADQVRETPAVFGAAPAEVRGRRVLVVDETCDSGQTLRLAVGAVVNGGAREVRSAVSFRTGAYAPDYHALATQAMIVLPWDREILIDGDLRPNPKYEGLLPQPVV</sequence>
<organism evidence="6 7">
    <name type="scientific">Gemmatimonas aurantiaca</name>
    <dbReference type="NCBI Taxonomy" id="173480"/>
    <lineage>
        <taxon>Bacteria</taxon>
        <taxon>Pseudomonadati</taxon>
        <taxon>Gemmatimonadota</taxon>
        <taxon>Gemmatimonadia</taxon>
        <taxon>Gemmatimonadales</taxon>
        <taxon>Gemmatimonadaceae</taxon>
        <taxon>Gemmatimonas</taxon>
    </lineage>
</organism>
<gene>
    <name evidence="6" type="ORF">DGD08_05255</name>
</gene>
<dbReference type="InterPro" id="IPR000836">
    <property type="entry name" value="PRTase_dom"/>
</dbReference>
<feature type="domain" description="Phosphoribosyltransferase" evidence="5">
    <location>
        <begin position="74"/>
        <end position="197"/>
    </location>
</feature>
<keyword evidence="1" id="KW-0328">Glycosyltransferase</keyword>
<feature type="transmembrane region" description="Helical" evidence="4">
    <location>
        <begin position="99"/>
        <end position="118"/>
    </location>
</feature>
<evidence type="ECO:0000259" key="5">
    <source>
        <dbReference type="Pfam" id="PF00156"/>
    </source>
</evidence>
<proteinExistence type="predicted"/>
<dbReference type="Pfam" id="PF00156">
    <property type="entry name" value="Pribosyltran"/>
    <property type="match status" value="1"/>
</dbReference>
<keyword evidence="4" id="KW-0472">Membrane</keyword>
<dbReference type="Proteomes" id="UP000264071">
    <property type="component" value="Unassembled WGS sequence"/>
</dbReference>
<dbReference type="AlphaFoldDB" id="A0A3D4V653"/>
<evidence type="ECO:0000313" key="7">
    <source>
        <dbReference type="Proteomes" id="UP000264071"/>
    </source>
</evidence>
<dbReference type="CDD" id="cd06223">
    <property type="entry name" value="PRTases_typeI"/>
    <property type="match status" value="1"/>
</dbReference>
<name>A0A3D4V653_9BACT</name>
<protein>
    <recommendedName>
        <fullName evidence="5">Phosphoribosyltransferase domain-containing protein</fullName>
    </recommendedName>
</protein>
<dbReference type="InterPro" id="IPR029057">
    <property type="entry name" value="PRTase-like"/>
</dbReference>
<keyword evidence="4" id="KW-0812">Transmembrane</keyword>
<keyword evidence="2" id="KW-0808">Transferase</keyword>
<dbReference type="PANTHER" id="PTHR43363">
    <property type="entry name" value="HYPOXANTHINE PHOSPHORIBOSYLTRANSFERASE"/>
    <property type="match status" value="1"/>
</dbReference>
<dbReference type="PANTHER" id="PTHR43363:SF1">
    <property type="entry name" value="HYPOXANTHINE-GUANINE PHOSPHORIBOSYLTRANSFERASE"/>
    <property type="match status" value="1"/>
</dbReference>
<evidence type="ECO:0000313" key="6">
    <source>
        <dbReference type="EMBL" id="HCT56606.1"/>
    </source>
</evidence>
<reference evidence="6 7" key="1">
    <citation type="journal article" date="2018" name="Nat. Biotechnol.">
        <title>A standardized bacterial taxonomy based on genome phylogeny substantially revises the tree of life.</title>
        <authorList>
            <person name="Parks D.H."/>
            <person name="Chuvochina M."/>
            <person name="Waite D.W."/>
            <person name="Rinke C."/>
            <person name="Skarshewski A."/>
            <person name="Chaumeil P.A."/>
            <person name="Hugenholtz P."/>
        </authorList>
    </citation>
    <scope>NUCLEOTIDE SEQUENCE [LARGE SCALE GENOMIC DNA]</scope>
    <source>
        <strain evidence="6">UBA8844</strain>
    </source>
</reference>
<dbReference type="Gene3D" id="3.40.50.2020">
    <property type="match status" value="1"/>
</dbReference>
<evidence type="ECO:0000256" key="3">
    <source>
        <dbReference type="SAM" id="MobiDB-lite"/>
    </source>
</evidence>
<dbReference type="EMBL" id="DPIY01000006">
    <property type="protein sequence ID" value="HCT56606.1"/>
    <property type="molecule type" value="Genomic_DNA"/>
</dbReference>
<dbReference type="GO" id="GO:0016757">
    <property type="term" value="F:glycosyltransferase activity"/>
    <property type="evidence" value="ECO:0007669"/>
    <property type="project" value="UniProtKB-KW"/>
</dbReference>
<feature type="region of interest" description="Disordered" evidence="3">
    <location>
        <begin position="1"/>
        <end position="23"/>
    </location>
</feature>
<accession>A0A3D4V653</accession>
<comment type="caution">
    <text evidence="6">The sequence shown here is derived from an EMBL/GenBank/DDBJ whole genome shotgun (WGS) entry which is preliminary data.</text>
</comment>
<keyword evidence="4" id="KW-1133">Transmembrane helix</keyword>
<dbReference type="SUPFAM" id="SSF53271">
    <property type="entry name" value="PRTase-like"/>
    <property type="match status" value="1"/>
</dbReference>